<feature type="transmembrane region" description="Helical" evidence="13">
    <location>
        <begin position="905"/>
        <end position="929"/>
    </location>
</feature>
<keyword evidence="9 13" id="KW-0472">Membrane</keyword>
<dbReference type="PANTHER" id="PTHR16011:SF0">
    <property type="entry name" value="INTRAFLAGELLAR TRANSPORT PROTEIN 57 HOMOLOG"/>
    <property type="match status" value="1"/>
</dbReference>
<keyword evidence="12" id="KW-0175">Coiled coil</keyword>
<keyword evidence="8" id="KW-0969">Cilium</keyword>
<proteinExistence type="inferred from homology"/>
<evidence type="ECO:0000256" key="5">
    <source>
        <dbReference type="ARBA" id="ARBA00022475"/>
    </source>
</evidence>
<dbReference type="AlphaFoldDB" id="A0ABD2B764"/>
<sequence length="955" mass="110777">MCLFNLLDPIFDNRSLRNLNFRLHAFGILNYITKMFRDNSKIILEDESALSALYVVHIRMEDLLEKLKLLNYDIEFVQELRMKPITRHYFAIPINPGEQFYTFTSLAAWLIRKAGKNFEPPQESDDPNSTISLILDYLREIDIPVEFPPNKLKQGTGEHAIYVLDNLADNAIKVQKFKWKKAEIIPDEETPEPEIEEDDAELILEKVEEEMMAEYDDEDDDILHVDDITKLYNQNMNEMYKPENILESKTNREEWQLELERVLPQLKVTVKTDSRDWRLHIDQMKQLRSDITTNLSGTKGQLDKLHLEITNVLDKIKTREIYLNRQLEPILNEYRILQDDLSKVKEQYRDVSGGVTERTRVLNKLTEELEHMKKEMDERGSSMTDGTPLINIKKTITKMKNEISEMNIRIGVLEYSLMCARVRDRTQLQEDMNSTSSTFRVCNNIKPSHQSINIYIIIIVPATKMKQSSIKFIIILIIGLILILLGVIAAAFWSSIFNWFLLQELTLTPTSTIYNLWKETPIPMYLKFYFFNWTNPDVFNHPLYIKPELVEMGPYVFREVDYKVNQVWNDNGTVTFQRRKVWYFDENLSNGKLTDQVTNLDPVVVTMGQMMKTKSKLVREIADKLIISLERGLTMTKTVGELLFDGYKDELLVIAKKFNISIIPFTKFGWFYGRNNSDTFDGTFNMLTGANNIFEMGIVKEWNFENKTNYYKNSCAVIGGTNGDLWPPLKNNKTANIFVPDICTYVTLTYQNESLYQGLEGSKFISNVTMLDNGDKVKSRKCYCMSEKCEPSGVLNVSKCKYGAPAFISLPHFYLADNSYGNAVRGLEPSREKHETFVTIEPKTGVPLQVKAQLQLNLMVESIKGMSIFKYVHKTYMPMMWFTQEANLTPKYANQVKFLLTLPTLGLVTCLGIAGIGILISFIGTFVFIRQRWYTEENQVLLSRNDTNHVDRIDE</sequence>
<keyword evidence="11" id="KW-0966">Cell projection</keyword>
<evidence type="ECO:0000313" key="14">
    <source>
        <dbReference type="EMBL" id="KAL2728578.1"/>
    </source>
</evidence>
<protein>
    <submittedName>
        <fullName evidence="14">Protein croquemort-like isoform X2</fullName>
    </submittedName>
</protein>
<dbReference type="InterPro" id="IPR002159">
    <property type="entry name" value="CD36_fam"/>
</dbReference>
<dbReference type="Pfam" id="PF01130">
    <property type="entry name" value="CD36"/>
    <property type="match status" value="1"/>
</dbReference>
<keyword evidence="10" id="KW-0325">Glycoprotein</keyword>
<evidence type="ECO:0000256" key="6">
    <source>
        <dbReference type="ARBA" id="ARBA00022692"/>
    </source>
</evidence>
<evidence type="ECO:0000256" key="12">
    <source>
        <dbReference type="SAM" id="Coils"/>
    </source>
</evidence>
<comment type="similarity">
    <text evidence="4">Belongs to the CD36 family.</text>
</comment>
<feature type="transmembrane region" description="Helical" evidence="13">
    <location>
        <begin position="472"/>
        <end position="501"/>
    </location>
</feature>
<feature type="coiled-coil region" evidence="12">
    <location>
        <begin position="355"/>
        <end position="409"/>
    </location>
</feature>
<reference evidence="14 15" key="1">
    <citation type="journal article" date="2024" name="Ann. Entomol. Soc. Am.">
        <title>Genomic analyses of the southern and eastern yellowjacket wasps (Hymenoptera: Vespidae) reveal evolutionary signatures of social life.</title>
        <authorList>
            <person name="Catto M.A."/>
            <person name="Caine P.B."/>
            <person name="Orr S.E."/>
            <person name="Hunt B.G."/>
            <person name="Goodisman M.A.D."/>
        </authorList>
    </citation>
    <scope>NUCLEOTIDE SEQUENCE [LARGE SCALE GENOMIC DNA]</scope>
    <source>
        <strain evidence="14">233</strain>
        <tissue evidence="14">Head and thorax</tissue>
    </source>
</reference>
<gene>
    <name evidence="14" type="ORF">V1478_006210</name>
</gene>
<accession>A0ABD2B764</accession>
<keyword evidence="5" id="KW-1003">Cell membrane</keyword>
<keyword evidence="6 13" id="KW-0812">Transmembrane</keyword>
<comment type="subcellular location">
    <subcellularLocation>
        <location evidence="2">Cell membrane</location>
    </subcellularLocation>
    <subcellularLocation>
        <location evidence="1">Cell projection</location>
        <location evidence="1">Cilium</location>
    </subcellularLocation>
</comment>
<dbReference type="Pfam" id="PF10498">
    <property type="entry name" value="IFT57"/>
    <property type="match status" value="1"/>
</dbReference>
<comment type="caution">
    <text evidence="14">The sequence shown here is derived from an EMBL/GenBank/DDBJ whole genome shotgun (WGS) entry which is preliminary data.</text>
</comment>
<dbReference type="GO" id="GO:0005929">
    <property type="term" value="C:cilium"/>
    <property type="evidence" value="ECO:0007669"/>
    <property type="project" value="UniProtKB-SubCell"/>
</dbReference>
<keyword evidence="7 13" id="KW-1133">Transmembrane helix</keyword>
<evidence type="ECO:0000256" key="10">
    <source>
        <dbReference type="ARBA" id="ARBA00023180"/>
    </source>
</evidence>
<evidence type="ECO:0000313" key="15">
    <source>
        <dbReference type="Proteomes" id="UP001607302"/>
    </source>
</evidence>
<dbReference type="EMBL" id="JAUDFV010000132">
    <property type="protein sequence ID" value="KAL2728578.1"/>
    <property type="molecule type" value="Genomic_DNA"/>
</dbReference>
<evidence type="ECO:0000256" key="9">
    <source>
        <dbReference type="ARBA" id="ARBA00023136"/>
    </source>
</evidence>
<dbReference type="GO" id="GO:0005886">
    <property type="term" value="C:plasma membrane"/>
    <property type="evidence" value="ECO:0007669"/>
    <property type="project" value="UniProtKB-SubCell"/>
</dbReference>
<evidence type="ECO:0000256" key="2">
    <source>
        <dbReference type="ARBA" id="ARBA00004236"/>
    </source>
</evidence>
<dbReference type="PRINTS" id="PR01609">
    <property type="entry name" value="CD36FAMILY"/>
</dbReference>
<evidence type="ECO:0000256" key="8">
    <source>
        <dbReference type="ARBA" id="ARBA00023069"/>
    </source>
</evidence>
<evidence type="ECO:0000256" key="3">
    <source>
        <dbReference type="ARBA" id="ARBA00009415"/>
    </source>
</evidence>
<evidence type="ECO:0000256" key="13">
    <source>
        <dbReference type="SAM" id="Phobius"/>
    </source>
</evidence>
<dbReference type="InterPro" id="IPR019530">
    <property type="entry name" value="Intra-flagellar_transport_57"/>
</dbReference>
<evidence type="ECO:0000256" key="11">
    <source>
        <dbReference type="ARBA" id="ARBA00023273"/>
    </source>
</evidence>
<keyword evidence="15" id="KW-1185">Reference proteome</keyword>
<comment type="similarity">
    <text evidence="3">Belongs to the IFT57 family.</text>
</comment>
<evidence type="ECO:0000256" key="1">
    <source>
        <dbReference type="ARBA" id="ARBA00004138"/>
    </source>
</evidence>
<name>A0ABD2B764_VESSQ</name>
<dbReference type="PANTHER" id="PTHR16011">
    <property type="entry name" value="IFT57/HIPPI"/>
    <property type="match status" value="1"/>
</dbReference>
<evidence type="ECO:0000256" key="7">
    <source>
        <dbReference type="ARBA" id="ARBA00022989"/>
    </source>
</evidence>
<dbReference type="Proteomes" id="UP001607302">
    <property type="component" value="Unassembled WGS sequence"/>
</dbReference>
<evidence type="ECO:0000256" key="4">
    <source>
        <dbReference type="ARBA" id="ARBA00010532"/>
    </source>
</evidence>
<organism evidence="14 15">
    <name type="scientific">Vespula squamosa</name>
    <name type="common">Southern yellow jacket</name>
    <name type="synonym">Wasp</name>
    <dbReference type="NCBI Taxonomy" id="30214"/>
    <lineage>
        <taxon>Eukaryota</taxon>
        <taxon>Metazoa</taxon>
        <taxon>Ecdysozoa</taxon>
        <taxon>Arthropoda</taxon>
        <taxon>Hexapoda</taxon>
        <taxon>Insecta</taxon>
        <taxon>Pterygota</taxon>
        <taxon>Neoptera</taxon>
        <taxon>Endopterygota</taxon>
        <taxon>Hymenoptera</taxon>
        <taxon>Apocrita</taxon>
        <taxon>Aculeata</taxon>
        <taxon>Vespoidea</taxon>
        <taxon>Vespidae</taxon>
        <taxon>Vespinae</taxon>
        <taxon>Vespula</taxon>
    </lineage>
</organism>